<dbReference type="AlphaFoldDB" id="A0A919AMF2"/>
<dbReference type="InterPro" id="IPR039558">
    <property type="entry name" value="TPA1/OFD1_N"/>
</dbReference>
<dbReference type="InterPro" id="IPR051842">
    <property type="entry name" value="uS12_prolyl_hydroxylase"/>
</dbReference>
<proteinExistence type="predicted"/>
<evidence type="ECO:0000256" key="3">
    <source>
        <dbReference type="ARBA" id="ARBA00022896"/>
    </source>
</evidence>
<comment type="caution">
    <text evidence="8">The sequence shown here is derived from an EMBL/GenBank/DDBJ whole genome shotgun (WGS) entry which is preliminary data.</text>
</comment>
<comment type="cofactor">
    <cofactor evidence="1">
        <name>L-ascorbate</name>
        <dbReference type="ChEBI" id="CHEBI:38290"/>
    </cofactor>
</comment>
<dbReference type="InterPro" id="IPR006620">
    <property type="entry name" value="Pro_4_hyd_alph"/>
</dbReference>
<evidence type="ECO:0000256" key="5">
    <source>
        <dbReference type="ARBA" id="ARBA00023002"/>
    </source>
</evidence>
<dbReference type="GO" id="GO:0031418">
    <property type="term" value="F:L-ascorbic acid binding"/>
    <property type="evidence" value="ECO:0007669"/>
    <property type="project" value="UniProtKB-KW"/>
</dbReference>
<reference evidence="8" key="2">
    <citation type="submission" date="2020-09" db="EMBL/GenBank/DDBJ databases">
        <authorList>
            <person name="Sun Q."/>
            <person name="Kim S."/>
        </authorList>
    </citation>
    <scope>NUCLEOTIDE SEQUENCE</scope>
    <source>
        <strain evidence="8">KCTC 42590</strain>
    </source>
</reference>
<evidence type="ECO:0000256" key="1">
    <source>
        <dbReference type="ARBA" id="ARBA00001961"/>
    </source>
</evidence>
<evidence type="ECO:0000256" key="2">
    <source>
        <dbReference type="ARBA" id="ARBA00022723"/>
    </source>
</evidence>
<dbReference type="RefSeq" id="WP_191250013.1">
    <property type="nucleotide sequence ID" value="NZ_BNCI01000001.1"/>
</dbReference>
<organism evidence="8 9">
    <name type="scientific">Kordiimonas sediminis</name>
    <dbReference type="NCBI Taxonomy" id="1735581"/>
    <lineage>
        <taxon>Bacteria</taxon>
        <taxon>Pseudomonadati</taxon>
        <taxon>Pseudomonadota</taxon>
        <taxon>Alphaproteobacteria</taxon>
        <taxon>Kordiimonadales</taxon>
        <taxon>Kordiimonadaceae</taxon>
        <taxon>Kordiimonas</taxon>
    </lineage>
</organism>
<keyword evidence="9" id="KW-1185">Reference proteome</keyword>
<dbReference type="GO" id="GO:0006449">
    <property type="term" value="P:regulation of translational termination"/>
    <property type="evidence" value="ECO:0007669"/>
    <property type="project" value="TreeGrafter"/>
</dbReference>
<dbReference type="InterPro" id="IPR005123">
    <property type="entry name" value="Oxoglu/Fe-dep_dioxygenase_dom"/>
</dbReference>
<name>A0A919AMF2_9PROT</name>
<keyword evidence="2" id="KW-0479">Metal-binding</keyword>
<reference evidence="8" key="1">
    <citation type="journal article" date="2014" name="Int. J. Syst. Evol. Microbiol.">
        <title>Complete genome sequence of Corynebacterium casei LMG S-19264T (=DSM 44701T), isolated from a smear-ripened cheese.</title>
        <authorList>
            <consortium name="US DOE Joint Genome Institute (JGI-PGF)"/>
            <person name="Walter F."/>
            <person name="Albersmeier A."/>
            <person name="Kalinowski J."/>
            <person name="Ruckert C."/>
        </authorList>
    </citation>
    <scope>NUCLEOTIDE SEQUENCE</scope>
    <source>
        <strain evidence="8">KCTC 42590</strain>
    </source>
</reference>
<dbReference type="PANTHER" id="PTHR12117:SF0">
    <property type="entry name" value="PROLYL 3-HYDROXYLASE OGFOD1"/>
    <property type="match status" value="1"/>
</dbReference>
<evidence type="ECO:0000313" key="8">
    <source>
        <dbReference type="EMBL" id="GHF14251.1"/>
    </source>
</evidence>
<dbReference type="GO" id="GO:0005506">
    <property type="term" value="F:iron ion binding"/>
    <property type="evidence" value="ECO:0007669"/>
    <property type="project" value="InterPro"/>
</dbReference>
<dbReference type="GO" id="GO:0031543">
    <property type="term" value="F:peptidyl-proline dioxygenase activity"/>
    <property type="evidence" value="ECO:0007669"/>
    <property type="project" value="TreeGrafter"/>
</dbReference>
<dbReference type="GO" id="GO:0005737">
    <property type="term" value="C:cytoplasm"/>
    <property type="evidence" value="ECO:0007669"/>
    <property type="project" value="TreeGrafter"/>
</dbReference>
<keyword evidence="4" id="KW-0223">Dioxygenase</keyword>
<evidence type="ECO:0000313" key="9">
    <source>
        <dbReference type="Proteomes" id="UP000630923"/>
    </source>
</evidence>
<dbReference type="SMART" id="SM00702">
    <property type="entry name" value="P4Hc"/>
    <property type="match status" value="1"/>
</dbReference>
<evidence type="ECO:0000259" key="7">
    <source>
        <dbReference type="PROSITE" id="PS51471"/>
    </source>
</evidence>
<dbReference type="PANTHER" id="PTHR12117">
    <property type="entry name" value="HISTONE ACETYLTRANSFERASE COMPLEX"/>
    <property type="match status" value="1"/>
</dbReference>
<keyword evidence="3" id="KW-0847">Vitamin C</keyword>
<accession>A0A919AMF2</accession>
<evidence type="ECO:0000256" key="4">
    <source>
        <dbReference type="ARBA" id="ARBA00022964"/>
    </source>
</evidence>
<feature type="domain" description="Fe2OG dioxygenase" evidence="7">
    <location>
        <begin position="135"/>
        <end position="233"/>
    </location>
</feature>
<keyword evidence="5" id="KW-0560">Oxidoreductase</keyword>
<dbReference type="Gene3D" id="2.60.120.620">
    <property type="entry name" value="q2cbj1_9rhob like domain"/>
    <property type="match status" value="1"/>
</dbReference>
<gene>
    <name evidence="8" type="ORF">GCM10017044_05430</name>
</gene>
<evidence type="ECO:0000256" key="6">
    <source>
        <dbReference type="ARBA" id="ARBA00023004"/>
    </source>
</evidence>
<dbReference type="PROSITE" id="PS51471">
    <property type="entry name" value="FE2OG_OXY"/>
    <property type="match status" value="1"/>
</dbReference>
<keyword evidence="6" id="KW-0408">Iron</keyword>
<protein>
    <submittedName>
        <fullName evidence="8">Proline hydroxylase</fullName>
    </submittedName>
</protein>
<dbReference type="Pfam" id="PF13661">
    <property type="entry name" value="2OG-FeII_Oxy_4"/>
    <property type="match status" value="1"/>
</dbReference>
<dbReference type="EMBL" id="BNCI01000001">
    <property type="protein sequence ID" value="GHF14251.1"/>
    <property type="molecule type" value="Genomic_DNA"/>
</dbReference>
<sequence length="234" mass="25819">MLSANHDPAALHAPYLKNGRIHIPSILTEHAADTLSAAILAFEDWNRVLYQGGKHFDIYPAQLQAMTTAQHTDIRNAAYTAAQNGFSYLYDNYPLHDAYQAGTCPKGLLSDIYEFLNSPAFLDFVRTVTGHADIAFADAQLTRFAPGHFLTSHDDAVDGKNRRAAYVLNLTPRWRPDWGGLLQFFDQAGNVEGGFTPTFNALNMFSIPKPHAVSQVATFAGGARYSITGWLRAE</sequence>
<dbReference type="Proteomes" id="UP000630923">
    <property type="component" value="Unassembled WGS sequence"/>
</dbReference>